<keyword evidence="3" id="KW-1185">Reference proteome</keyword>
<organism evidence="2 3">
    <name type="scientific">Salipiger mucosus DSM 16094</name>
    <dbReference type="NCBI Taxonomy" id="1123237"/>
    <lineage>
        <taxon>Bacteria</taxon>
        <taxon>Pseudomonadati</taxon>
        <taxon>Pseudomonadota</taxon>
        <taxon>Alphaproteobacteria</taxon>
        <taxon>Rhodobacterales</taxon>
        <taxon>Roseobacteraceae</taxon>
        <taxon>Salipiger</taxon>
    </lineage>
</organism>
<feature type="region of interest" description="Disordered" evidence="1">
    <location>
        <begin position="38"/>
        <end position="70"/>
    </location>
</feature>
<feature type="compositionally biased region" description="Pro residues" evidence="1">
    <location>
        <begin position="59"/>
        <end position="70"/>
    </location>
</feature>
<evidence type="ECO:0000313" key="3">
    <source>
        <dbReference type="Proteomes" id="UP000015347"/>
    </source>
</evidence>
<dbReference type="RefSeq" id="WP_020038193.1">
    <property type="nucleotide sequence ID" value="NZ_KE557274.1"/>
</dbReference>
<evidence type="ECO:0000313" key="2">
    <source>
        <dbReference type="EMBL" id="EPX84002.1"/>
    </source>
</evidence>
<dbReference type="STRING" id="1123237.Salmuc_01777"/>
<proteinExistence type="predicted"/>
<sequence length="70" mass="7524">MTTRGFPGRVTGAHDHEDFVQEADIRAIEGTFLAQTLAPAAPAATQEETFDHTMDQTPDPEPGQAPTPFS</sequence>
<dbReference type="EMBL" id="APVH01000013">
    <property type="protein sequence ID" value="EPX84002.1"/>
    <property type="molecule type" value="Genomic_DNA"/>
</dbReference>
<accession>S9QWP3</accession>
<dbReference type="AlphaFoldDB" id="S9QWP3"/>
<gene>
    <name evidence="2" type="ORF">Salmuc_01777</name>
</gene>
<reference evidence="3" key="1">
    <citation type="journal article" date="2014" name="Stand. Genomic Sci.">
        <title>Genome sequence of the exopolysaccharide-producing Salipiger mucosus type strain (DSM 16094(T)), a moderately halophilic member of the Roseobacter clade.</title>
        <authorList>
            <person name="Riedel T."/>
            <person name="Spring S."/>
            <person name="Fiebig A."/>
            <person name="Petersen J."/>
            <person name="Kyrpides N.C."/>
            <person name="Goker M."/>
            <person name="Klenk H.P."/>
        </authorList>
    </citation>
    <scope>NUCLEOTIDE SEQUENCE [LARGE SCALE GENOMIC DNA]</scope>
    <source>
        <strain evidence="3">DSM 16094</strain>
    </source>
</reference>
<feature type="compositionally biased region" description="Low complexity" evidence="1">
    <location>
        <begin position="38"/>
        <end position="47"/>
    </location>
</feature>
<name>S9QWP3_9RHOB</name>
<protein>
    <submittedName>
        <fullName evidence="2">Uncharacterized protein</fullName>
    </submittedName>
</protein>
<comment type="caution">
    <text evidence="2">The sequence shown here is derived from an EMBL/GenBank/DDBJ whole genome shotgun (WGS) entry which is preliminary data.</text>
</comment>
<dbReference type="HOGENOM" id="CLU_2755525_0_0_5"/>
<dbReference type="Proteomes" id="UP000015347">
    <property type="component" value="Unassembled WGS sequence"/>
</dbReference>
<evidence type="ECO:0000256" key="1">
    <source>
        <dbReference type="SAM" id="MobiDB-lite"/>
    </source>
</evidence>